<dbReference type="AlphaFoldDB" id="A0A4R8Z9X1"/>
<dbReference type="PANTHER" id="PTHR43542:SF1">
    <property type="entry name" value="METHYLTRANSFERASE"/>
    <property type="match status" value="1"/>
</dbReference>
<dbReference type="EMBL" id="SOGT01000016">
    <property type="protein sequence ID" value="TFD23501.1"/>
    <property type="molecule type" value="Genomic_DNA"/>
</dbReference>
<evidence type="ECO:0000256" key="2">
    <source>
        <dbReference type="ARBA" id="ARBA00022679"/>
    </source>
</evidence>
<evidence type="ECO:0000256" key="1">
    <source>
        <dbReference type="ARBA" id="ARBA00022603"/>
    </source>
</evidence>
<comment type="caution">
    <text evidence="3">The sequence shown here is derived from an EMBL/GenBank/DDBJ whole genome shotgun (WGS) entry which is preliminary data.</text>
</comment>
<accession>A0A4R8Z9X1</accession>
<dbReference type="RefSeq" id="WP_134573762.1">
    <property type="nucleotide sequence ID" value="NZ_SOGT01000016.1"/>
</dbReference>
<gene>
    <name evidence="3" type="primary">rsmD</name>
    <name evidence="3" type="ORF">E3T27_15080</name>
</gene>
<dbReference type="GO" id="GO:0052913">
    <property type="term" value="F:16S rRNA (guanine(966)-N(2))-methyltransferase activity"/>
    <property type="evidence" value="ECO:0007669"/>
    <property type="project" value="UniProtKB-EC"/>
</dbReference>
<keyword evidence="1 3" id="KW-0489">Methyltransferase</keyword>
<dbReference type="InterPro" id="IPR002052">
    <property type="entry name" value="DNA_methylase_N6_adenine_CS"/>
</dbReference>
<dbReference type="InterPro" id="IPR029063">
    <property type="entry name" value="SAM-dependent_MTases_sf"/>
</dbReference>
<dbReference type="PROSITE" id="PS00092">
    <property type="entry name" value="N6_MTASE"/>
    <property type="match status" value="1"/>
</dbReference>
<organism evidence="3 4">
    <name type="scientific">Cryobacterium lyxosi</name>
    <dbReference type="NCBI Taxonomy" id="1259228"/>
    <lineage>
        <taxon>Bacteria</taxon>
        <taxon>Bacillati</taxon>
        <taxon>Actinomycetota</taxon>
        <taxon>Actinomycetes</taxon>
        <taxon>Micrococcales</taxon>
        <taxon>Microbacteriaceae</taxon>
        <taxon>Cryobacterium</taxon>
    </lineage>
</organism>
<dbReference type="CDD" id="cd02440">
    <property type="entry name" value="AdoMet_MTases"/>
    <property type="match status" value="1"/>
</dbReference>
<keyword evidence="2 3" id="KW-0808">Transferase</keyword>
<dbReference type="GO" id="GO:0003676">
    <property type="term" value="F:nucleic acid binding"/>
    <property type="evidence" value="ECO:0007669"/>
    <property type="project" value="InterPro"/>
</dbReference>
<name>A0A4R8Z9X1_9MICO</name>
<proteinExistence type="predicted"/>
<dbReference type="InterPro" id="IPR004398">
    <property type="entry name" value="RNA_MeTrfase_RsmD"/>
</dbReference>
<dbReference type="Gene3D" id="3.40.50.150">
    <property type="entry name" value="Vaccinia Virus protein VP39"/>
    <property type="match status" value="1"/>
</dbReference>
<dbReference type="Pfam" id="PF03602">
    <property type="entry name" value="Cons_hypoth95"/>
    <property type="match status" value="1"/>
</dbReference>
<dbReference type="OrthoDB" id="9803017at2"/>
<dbReference type="EC" id="2.1.1.171" evidence="3"/>
<dbReference type="PIRSF" id="PIRSF004553">
    <property type="entry name" value="CHP00095"/>
    <property type="match status" value="1"/>
</dbReference>
<evidence type="ECO:0000313" key="4">
    <source>
        <dbReference type="Proteomes" id="UP000298424"/>
    </source>
</evidence>
<reference evidence="3 4" key="1">
    <citation type="submission" date="2019-03" db="EMBL/GenBank/DDBJ databases">
        <title>Genomics of glacier-inhabiting Cryobacterium strains.</title>
        <authorList>
            <person name="Liu Q."/>
            <person name="Xin Y.-H."/>
        </authorList>
    </citation>
    <scope>NUCLEOTIDE SEQUENCE [LARGE SCALE GENOMIC DNA]</scope>
    <source>
        <strain evidence="3 4">TMT1-1</strain>
    </source>
</reference>
<evidence type="ECO:0000313" key="3">
    <source>
        <dbReference type="EMBL" id="TFD23501.1"/>
    </source>
</evidence>
<dbReference type="SUPFAM" id="SSF53335">
    <property type="entry name" value="S-adenosyl-L-methionine-dependent methyltransferases"/>
    <property type="match status" value="1"/>
</dbReference>
<dbReference type="PANTHER" id="PTHR43542">
    <property type="entry name" value="METHYLTRANSFERASE"/>
    <property type="match status" value="1"/>
</dbReference>
<protein>
    <submittedName>
        <fullName evidence="3">16S rRNA (Guanine(966)-N(2))-methyltransferase RsmD</fullName>
        <ecNumber evidence="3">2.1.1.171</ecNumber>
    </submittedName>
</protein>
<dbReference type="Proteomes" id="UP000298424">
    <property type="component" value="Unassembled WGS sequence"/>
</dbReference>
<sequence>MMRIITGFAGSLSLAVPKSGTRPTSDRVREAIFSALDSRDALHGMRVLDLYAGSGALGLEAASRGARVVTLVENSYGAAAMCRRNAEAVQRSAPKGTDLKIAVSAQAVQSFLAATKEGFDVVFIDPPYDLSEIELGHNLSALAPLLATDALVVLERSSRSPEPKWGPGLALDRRKDYGDTTVWYADSTLQPAP</sequence>
<keyword evidence="4" id="KW-1185">Reference proteome</keyword>
<dbReference type="NCBIfam" id="TIGR00095">
    <property type="entry name" value="16S rRNA (guanine(966)-N(2))-methyltransferase RsmD"/>
    <property type="match status" value="1"/>
</dbReference>